<keyword evidence="7" id="KW-0677">Repeat</keyword>
<evidence type="ECO:0000256" key="11">
    <source>
        <dbReference type="ARBA" id="ARBA00023162"/>
    </source>
</evidence>
<evidence type="ECO:0000256" key="5">
    <source>
        <dbReference type="ARBA" id="ARBA00022692"/>
    </source>
</evidence>
<dbReference type="CDD" id="cd00112">
    <property type="entry name" value="LDLa"/>
    <property type="match status" value="1"/>
</dbReference>
<evidence type="ECO:0000256" key="1">
    <source>
        <dbReference type="ARBA" id="ARBA00004370"/>
    </source>
</evidence>
<dbReference type="InterPro" id="IPR036055">
    <property type="entry name" value="LDL_receptor-like_sf"/>
</dbReference>
<evidence type="ECO:0000256" key="8">
    <source>
        <dbReference type="ARBA" id="ARBA00022852"/>
    </source>
</evidence>
<keyword evidence="11" id="KW-0179">Complement alternate pathway</keyword>
<dbReference type="InterPro" id="IPR020864">
    <property type="entry name" value="MACPF"/>
</dbReference>
<comment type="caution">
    <text evidence="14">The sequence shown here is derived from an EMBL/GenBank/DDBJ whole genome shotgun (WGS) entry which is preliminary data.</text>
</comment>
<protein>
    <submittedName>
        <fullName evidence="14">Complement component C8 alpha chain</fullName>
    </submittedName>
</protein>
<name>A0A8J4U8Q2_CLAMG</name>
<evidence type="ECO:0000313" key="15">
    <source>
        <dbReference type="Proteomes" id="UP000727407"/>
    </source>
</evidence>
<dbReference type="PROSITE" id="PS00279">
    <property type="entry name" value="MACPF_1"/>
    <property type="match status" value="1"/>
</dbReference>
<dbReference type="PANTHER" id="PTHR45742">
    <property type="entry name" value="COMPLEMENT COMPONENT C6"/>
    <property type="match status" value="1"/>
</dbReference>
<dbReference type="InterPro" id="IPR048831">
    <property type="entry name" value="C8A_B_C6_EGF-like"/>
</dbReference>
<evidence type="ECO:0000256" key="9">
    <source>
        <dbReference type="ARBA" id="ARBA00023136"/>
    </source>
</evidence>
<keyword evidence="6" id="KW-0732">Signal</keyword>
<dbReference type="CDD" id="cd00054">
    <property type="entry name" value="EGF_CA"/>
    <property type="match status" value="1"/>
</dbReference>
<evidence type="ECO:0000259" key="13">
    <source>
        <dbReference type="PROSITE" id="PS51412"/>
    </source>
</evidence>
<evidence type="ECO:0000256" key="2">
    <source>
        <dbReference type="ARBA" id="ARBA00004613"/>
    </source>
</evidence>
<comment type="similarity">
    <text evidence="3">Belongs to the complement C6/C7/C8/C9 family.</text>
</comment>
<dbReference type="GO" id="GO:0006957">
    <property type="term" value="P:complement activation, alternative pathway"/>
    <property type="evidence" value="ECO:0007669"/>
    <property type="project" value="UniProtKB-KW"/>
</dbReference>
<dbReference type="GO" id="GO:0031640">
    <property type="term" value="P:killing of cells of another organism"/>
    <property type="evidence" value="ECO:0007669"/>
    <property type="project" value="UniProtKB-KW"/>
</dbReference>
<evidence type="ECO:0000256" key="7">
    <source>
        <dbReference type="ARBA" id="ARBA00022737"/>
    </source>
</evidence>
<gene>
    <name evidence="14" type="primary">c8a</name>
    <name evidence="14" type="ORF">DAT39_016508</name>
</gene>
<evidence type="ECO:0000256" key="10">
    <source>
        <dbReference type="ARBA" id="ARBA00023157"/>
    </source>
</evidence>
<dbReference type="EMBL" id="QNUK01000412">
    <property type="protein sequence ID" value="KAF5893787.1"/>
    <property type="molecule type" value="Genomic_DNA"/>
</dbReference>
<dbReference type="InterPro" id="IPR000742">
    <property type="entry name" value="EGF"/>
</dbReference>
<keyword evidence="4" id="KW-0964">Secreted</keyword>
<dbReference type="SMART" id="SM00192">
    <property type="entry name" value="LDLa"/>
    <property type="match status" value="1"/>
</dbReference>
<dbReference type="PANTHER" id="PTHR45742:SF1">
    <property type="entry name" value="COMPLEMENT COMPONENT C8 ALPHA CHAIN"/>
    <property type="match status" value="1"/>
</dbReference>
<keyword evidence="10 12" id="KW-1015">Disulfide bond</keyword>
<dbReference type="AlphaFoldDB" id="A0A8J4U8Q2"/>
<dbReference type="Pfam" id="PF21195">
    <property type="entry name" value="EGF_C8A_B_C6"/>
    <property type="match status" value="1"/>
</dbReference>
<dbReference type="InterPro" id="IPR002172">
    <property type="entry name" value="LDrepeatLR_classA_rpt"/>
</dbReference>
<dbReference type="PROSITE" id="PS50068">
    <property type="entry name" value="LDLRA_2"/>
    <property type="match status" value="1"/>
</dbReference>
<dbReference type="PRINTS" id="PR00764">
    <property type="entry name" value="COMPLEMENTC9"/>
</dbReference>
<dbReference type="PROSITE" id="PS00022">
    <property type="entry name" value="EGF_1"/>
    <property type="match status" value="1"/>
</dbReference>
<keyword evidence="11" id="KW-0399">Innate immunity</keyword>
<feature type="non-terminal residue" evidence="14">
    <location>
        <position position="511"/>
    </location>
</feature>
<accession>A0A8J4U8Q2</accession>
<dbReference type="PROSITE" id="PS01209">
    <property type="entry name" value="LDLRA_1"/>
    <property type="match status" value="1"/>
</dbReference>
<keyword evidence="8" id="KW-0204">Cytolysis</keyword>
<evidence type="ECO:0000313" key="14">
    <source>
        <dbReference type="EMBL" id="KAF5893787.1"/>
    </source>
</evidence>
<keyword evidence="9" id="KW-0472">Membrane</keyword>
<dbReference type="PROSITE" id="PS51412">
    <property type="entry name" value="MACPF_2"/>
    <property type="match status" value="1"/>
</dbReference>
<dbReference type="Proteomes" id="UP000727407">
    <property type="component" value="Unassembled WGS sequence"/>
</dbReference>
<feature type="disulfide bond" evidence="12">
    <location>
        <begin position="76"/>
        <end position="88"/>
    </location>
</feature>
<dbReference type="GO" id="GO:0005579">
    <property type="term" value="C:membrane attack complex"/>
    <property type="evidence" value="ECO:0007669"/>
    <property type="project" value="InterPro"/>
</dbReference>
<dbReference type="InterPro" id="IPR020863">
    <property type="entry name" value="MACPF_CS"/>
</dbReference>
<feature type="domain" description="MACPF" evidence="13">
    <location>
        <begin position="113"/>
        <end position="475"/>
    </location>
</feature>
<feature type="disulfide bond" evidence="12">
    <location>
        <begin position="95"/>
        <end position="110"/>
    </location>
</feature>
<comment type="subcellular location">
    <subcellularLocation>
        <location evidence="1">Membrane</location>
    </subcellularLocation>
    <subcellularLocation>
        <location evidence="2">Secreted</location>
    </subcellularLocation>
</comment>
<organism evidence="14 15">
    <name type="scientific">Clarias magur</name>
    <name type="common">Asian catfish</name>
    <name type="synonym">Macropteronotus magur</name>
    <dbReference type="NCBI Taxonomy" id="1594786"/>
    <lineage>
        <taxon>Eukaryota</taxon>
        <taxon>Metazoa</taxon>
        <taxon>Chordata</taxon>
        <taxon>Craniata</taxon>
        <taxon>Vertebrata</taxon>
        <taxon>Euteleostomi</taxon>
        <taxon>Actinopterygii</taxon>
        <taxon>Neopterygii</taxon>
        <taxon>Teleostei</taxon>
        <taxon>Ostariophysi</taxon>
        <taxon>Siluriformes</taxon>
        <taxon>Clariidae</taxon>
        <taxon>Clarias</taxon>
    </lineage>
</organism>
<evidence type="ECO:0000256" key="4">
    <source>
        <dbReference type="ARBA" id="ARBA00022525"/>
    </source>
</evidence>
<evidence type="ECO:0000256" key="3">
    <source>
        <dbReference type="ARBA" id="ARBA00009214"/>
    </source>
</evidence>
<dbReference type="Gene3D" id="2.10.25.10">
    <property type="entry name" value="Laminin"/>
    <property type="match status" value="1"/>
</dbReference>
<feature type="non-terminal residue" evidence="14">
    <location>
        <position position="1"/>
    </location>
</feature>
<dbReference type="PROSITE" id="PS01186">
    <property type="entry name" value="EGF_2"/>
    <property type="match status" value="1"/>
</dbReference>
<sequence>TKVFSRRTRSTETPTPIDCKLKSWTPWTRCDSCTDKTKRFQYVERLSQFGGIPCVHSQWDVKLCPTMGECDPQDDCGDMYACPETGRCISQHLRCNGDWDCMFGSDEDDCEEIKSPETKCVGMLPIPGAQKATQGYNALSDVQVNPVLDHNYFGGICDYIYNGEWRELTYDSFCEHLHYSDDEKYFRKPYNFLSYRMLAYSLSQGSVDEYSDAASLLEARQTESSSSSSFSFGVQYVEIGTSASHGEKFLTNITQYNSKEVKFIRLLSTVETAQFKMRSRDLMLHEDMLQSLMELPEQYDFGAYSHFFTEYGTHYVTEGVMGGILDYTVVVDKKEMENQKMEVQEVKNCLGVSLGLTKSFNPSVSGKVTVSHEECETKGSFLREKPKGDSLIKDVIGFVKGGITGASAAKLVVHNAESYRAWGKSLKYNPAVIKFEALPIYELVRSSMAAAQARTRVPLLKQAWEEYMAQFNPCRCAPCMNNGVPVLTRTSCSCLCKAGYYGLACEKSERT</sequence>
<evidence type="ECO:0000256" key="6">
    <source>
        <dbReference type="ARBA" id="ARBA00022729"/>
    </source>
</evidence>
<comment type="caution">
    <text evidence="12">Lacks conserved residue(s) required for the propagation of feature annotation.</text>
</comment>
<keyword evidence="11" id="KW-0391">Immunity</keyword>
<keyword evidence="15" id="KW-1185">Reference proteome</keyword>
<dbReference type="Gene3D" id="4.10.400.10">
    <property type="entry name" value="Low-density Lipoprotein Receptor"/>
    <property type="match status" value="1"/>
</dbReference>
<reference evidence="14" key="1">
    <citation type="submission" date="2020-07" db="EMBL/GenBank/DDBJ databases">
        <title>Clarias magur genome sequencing, assembly and annotation.</title>
        <authorList>
            <person name="Kushwaha B."/>
            <person name="Kumar R."/>
            <person name="Das P."/>
            <person name="Joshi C.G."/>
            <person name="Kumar D."/>
            <person name="Nagpure N.S."/>
            <person name="Pandey M."/>
            <person name="Agarwal S."/>
            <person name="Srivastava S."/>
            <person name="Singh M."/>
            <person name="Sahoo L."/>
            <person name="Jayasankar P."/>
            <person name="Meher P.K."/>
            <person name="Koringa P.G."/>
            <person name="Iquebal M.A."/>
            <person name="Das S.P."/>
            <person name="Bit A."/>
            <person name="Patnaik S."/>
            <person name="Patel N."/>
            <person name="Shah T.M."/>
            <person name="Hinsu A."/>
            <person name="Jena J.K."/>
        </authorList>
    </citation>
    <scope>NUCLEOTIDE SEQUENCE</scope>
    <source>
        <strain evidence="14">CIFAMagur01</strain>
        <tissue evidence="14">Testis</tissue>
    </source>
</reference>
<dbReference type="InterPro" id="IPR001862">
    <property type="entry name" value="MAC_perforin"/>
</dbReference>
<dbReference type="SUPFAM" id="SSF57424">
    <property type="entry name" value="LDL receptor-like module"/>
    <property type="match status" value="1"/>
</dbReference>
<evidence type="ECO:0000256" key="12">
    <source>
        <dbReference type="PROSITE-ProRule" id="PRU00124"/>
    </source>
</evidence>
<dbReference type="OrthoDB" id="6150863at2759"/>
<dbReference type="GO" id="GO:0005576">
    <property type="term" value="C:extracellular region"/>
    <property type="evidence" value="ECO:0007669"/>
    <property type="project" value="UniProtKB-SubCell"/>
</dbReference>
<dbReference type="SMART" id="SM00457">
    <property type="entry name" value="MACPF"/>
    <property type="match status" value="1"/>
</dbReference>
<dbReference type="Pfam" id="PF01823">
    <property type="entry name" value="MACPF"/>
    <property type="match status" value="1"/>
</dbReference>
<keyword evidence="5" id="KW-0812">Transmembrane</keyword>
<dbReference type="InterPro" id="IPR023415">
    <property type="entry name" value="LDLR_class-A_CS"/>
</dbReference>
<proteinExistence type="inferred from homology"/>